<reference evidence="3" key="1">
    <citation type="submission" date="2023-08" db="EMBL/GenBank/DDBJ databases">
        <title>Rhodospirillaceae gen. nov., a novel taxon isolated from the Yangtze River Yuezi River estuary sludge.</title>
        <authorList>
            <person name="Ruan L."/>
        </authorList>
    </citation>
    <scope>NUCLEOTIDE SEQUENCE [LARGE SCALE GENOMIC DNA]</scope>
    <source>
        <strain evidence="3">R-7</strain>
    </source>
</reference>
<feature type="region of interest" description="Disordered" evidence="1">
    <location>
        <begin position="372"/>
        <end position="394"/>
    </location>
</feature>
<evidence type="ECO:0000313" key="3">
    <source>
        <dbReference type="Proteomes" id="UP001230156"/>
    </source>
</evidence>
<dbReference type="PANTHER" id="PTHR30619:SF1">
    <property type="entry name" value="RECOMBINATION PROTEIN 2"/>
    <property type="match status" value="1"/>
</dbReference>
<dbReference type="EMBL" id="JAUYVI010000006">
    <property type="protein sequence ID" value="MDQ7249748.1"/>
    <property type="molecule type" value="Genomic_DNA"/>
</dbReference>
<feature type="compositionally biased region" description="Basic and acidic residues" evidence="1">
    <location>
        <begin position="372"/>
        <end position="387"/>
    </location>
</feature>
<evidence type="ECO:0008006" key="4">
    <source>
        <dbReference type="Google" id="ProtNLM"/>
    </source>
</evidence>
<organism evidence="2 3">
    <name type="scientific">Dongia sedimenti</name>
    <dbReference type="NCBI Taxonomy" id="3064282"/>
    <lineage>
        <taxon>Bacteria</taxon>
        <taxon>Pseudomonadati</taxon>
        <taxon>Pseudomonadota</taxon>
        <taxon>Alphaproteobacteria</taxon>
        <taxon>Rhodospirillales</taxon>
        <taxon>Dongiaceae</taxon>
        <taxon>Dongia</taxon>
    </lineage>
</organism>
<proteinExistence type="predicted"/>
<comment type="caution">
    <text evidence="2">The sequence shown here is derived from an EMBL/GenBank/DDBJ whole genome shotgun (WGS) entry which is preliminary data.</text>
</comment>
<accession>A0ABU0YSW0</accession>
<dbReference type="InterPro" id="IPR052159">
    <property type="entry name" value="Competence_DNA_uptake"/>
</dbReference>
<dbReference type="SUPFAM" id="SSF56281">
    <property type="entry name" value="Metallo-hydrolase/oxidoreductase"/>
    <property type="match status" value="1"/>
</dbReference>
<dbReference type="RefSeq" id="WP_379958094.1">
    <property type="nucleotide sequence ID" value="NZ_JAUYVI010000006.1"/>
</dbReference>
<name>A0ABU0YSW0_9PROT</name>
<sequence>MIFSLDVRRARKGDCLLLHFGSKADPGLILIDGGPASVYTPHLKPRIAAIRAARKLKKEDPLPVDLLMVSHVDDDHIRGILDLAKDLIVEDEAHRPLPLSVLSFWHNSFDNIIGKDPKELTASFKSSPFGAASKDGALPKEATIDADDPSLEEEEITSNLKVLASIAQGAALRAAAKKLGFLTNPENDGKLIVASDESSPVEIAEGLTFTVIGPMLPEIKALQRQHDEWLKELKKAGKTPEQALAAYVDKSVPNLSSIVVLAEADGHSMLLTGDARGDKILEGLELLELVEQGGTLEVDLLKVPHHGSSNNLDDDFFERVIAKHYVFSGNGEHGNPERESLEMLLAARGNADYAVHLTYPIDEIDTAREEDWNKERAKEKKKKEANPNKKVRPAWSPEKHSLAAFVEDNPEFAAKIKIVDAQKAHVIDLGSPLGQVWPSLA</sequence>
<dbReference type="Proteomes" id="UP001230156">
    <property type="component" value="Unassembled WGS sequence"/>
</dbReference>
<gene>
    <name evidence="2" type="ORF">Q8A70_18810</name>
</gene>
<dbReference type="Gene3D" id="3.60.15.10">
    <property type="entry name" value="Ribonuclease Z/Hydroxyacylglutathione hydrolase-like"/>
    <property type="match status" value="1"/>
</dbReference>
<evidence type="ECO:0000256" key="1">
    <source>
        <dbReference type="SAM" id="MobiDB-lite"/>
    </source>
</evidence>
<dbReference type="InterPro" id="IPR036866">
    <property type="entry name" value="RibonucZ/Hydroxyglut_hydro"/>
</dbReference>
<evidence type="ECO:0000313" key="2">
    <source>
        <dbReference type="EMBL" id="MDQ7249748.1"/>
    </source>
</evidence>
<dbReference type="PANTHER" id="PTHR30619">
    <property type="entry name" value="DNA INTERNALIZATION/COMPETENCE PROTEIN COMEC/REC2"/>
    <property type="match status" value="1"/>
</dbReference>
<keyword evidence="3" id="KW-1185">Reference proteome</keyword>
<protein>
    <recommendedName>
        <fullName evidence="4">MBL fold metallo-hydrolase</fullName>
    </recommendedName>
</protein>